<keyword evidence="2" id="KW-1185">Reference proteome</keyword>
<accession>A0A8S3TY18</accession>
<organism evidence="1 2">
    <name type="scientific">Mytilus edulis</name>
    <name type="common">Blue mussel</name>
    <dbReference type="NCBI Taxonomy" id="6550"/>
    <lineage>
        <taxon>Eukaryota</taxon>
        <taxon>Metazoa</taxon>
        <taxon>Spiralia</taxon>
        <taxon>Lophotrochozoa</taxon>
        <taxon>Mollusca</taxon>
        <taxon>Bivalvia</taxon>
        <taxon>Autobranchia</taxon>
        <taxon>Pteriomorphia</taxon>
        <taxon>Mytilida</taxon>
        <taxon>Mytiloidea</taxon>
        <taxon>Mytilidae</taxon>
        <taxon>Mytilinae</taxon>
        <taxon>Mytilus</taxon>
    </lineage>
</organism>
<evidence type="ECO:0000313" key="2">
    <source>
        <dbReference type="Proteomes" id="UP000683360"/>
    </source>
</evidence>
<dbReference type="AlphaFoldDB" id="A0A8S3TY18"/>
<dbReference type="InterPro" id="IPR035897">
    <property type="entry name" value="Toll_tir_struct_dom_sf"/>
</dbReference>
<protein>
    <submittedName>
        <fullName evidence="1">TLR2</fullName>
    </submittedName>
</protein>
<reference evidence="1" key="1">
    <citation type="submission" date="2021-03" db="EMBL/GenBank/DDBJ databases">
        <authorList>
            <person name="Bekaert M."/>
        </authorList>
    </citation>
    <scope>NUCLEOTIDE SEQUENCE</scope>
</reference>
<dbReference type="PANTHER" id="PTHR16253">
    <property type="entry name" value="TETRATRICOPEPTIDE REPEAT PROTEIN 22"/>
    <property type="match status" value="1"/>
</dbReference>
<proteinExistence type="predicted"/>
<comment type="caution">
    <text evidence="1">The sequence shown here is derived from an EMBL/GenBank/DDBJ whole genome shotgun (WGS) entry which is preliminary data.</text>
</comment>
<dbReference type="SUPFAM" id="SSF52200">
    <property type="entry name" value="Toll/Interleukin receptor TIR domain"/>
    <property type="match status" value="1"/>
</dbReference>
<dbReference type="EMBL" id="CAJPWZ010002271">
    <property type="protein sequence ID" value="CAG2234770.1"/>
    <property type="molecule type" value="Genomic_DNA"/>
</dbReference>
<dbReference type="InterPro" id="IPR042342">
    <property type="entry name" value="TTC22"/>
</dbReference>
<dbReference type="Gene3D" id="3.40.50.10140">
    <property type="entry name" value="Toll/interleukin-1 receptor homology (TIR) domain"/>
    <property type="match status" value="1"/>
</dbReference>
<name>A0A8S3TY18_MYTED</name>
<dbReference type="Proteomes" id="UP000683360">
    <property type="component" value="Unassembled WGS sequence"/>
</dbReference>
<evidence type="ECO:0000313" key="1">
    <source>
        <dbReference type="EMBL" id="CAG2234770.1"/>
    </source>
</evidence>
<sequence>MKKTQCSLSLERVRVYNDERERKYGKIEDVYTFLFKREKRAFMRVIADIFRVPYILDGPRVKLVTECIQTCTPLLTNDVRNSQIFHAYIRAVPELKLMDDIGPQLKERTQSNSVPIGPENNNSTEGFVYDFFVSHSHKDADWVLSRLVADLESAFTDDDVVLRGCIADRDFEPVNDSIFHDGISRLESLISELEKEENEKFNVSCKFKVVEEDGKSMFSCSLCNKNYKLGDFGKKIQNVKFHASSRGHLANVYAVGMNKEFFCLIERMHIVAAAKLT</sequence>
<gene>
    <name evidence="1" type="ORF">MEDL_47454</name>
</gene>